<organism evidence="3 4">
    <name type="scientific">Tissierella simiarum</name>
    <dbReference type="NCBI Taxonomy" id="2841534"/>
    <lineage>
        <taxon>Bacteria</taxon>
        <taxon>Bacillati</taxon>
        <taxon>Bacillota</taxon>
        <taxon>Tissierellia</taxon>
        <taxon>Tissierellales</taxon>
        <taxon>Tissierellaceae</taxon>
        <taxon>Tissierella</taxon>
    </lineage>
</organism>
<dbReference type="Pfam" id="PF13545">
    <property type="entry name" value="HTH_Crp_2"/>
    <property type="match status" value="1"/>
</dbReference>
<dbReference type="PROSITE" id="PS50042">
    <property type="entry name" value="CNMP_BINDING_3"/>
    <property type="match status" value="1"/>
</dbReference>
<feature type="domain" description="HTH crp-type" evidence="2">
    <location>
        <begin position="150"/>
        <end position="220"/>
    </location>
</feature>
<dbReference type="PANTHER" id="PTHR24567:SF26">
    <property type="entry name" value="REGULATORY PROTEIN YEIL"/>
    <property type="match status" value="1"/>
</dbReference>
<evidence type="ECO:0000259" key="1">
    <source>
        <dbReference type="PROSITE" id="PS50042"/>
    </source>
</evidence>
<gene>
    <name evidence="3" type="ORF">KQI42_12500</name>
</gene>
<name>A0ABS6E7F3_9FIRM</name>
<protein>
    <submittedName>
        <fullName evidence="3">Cyclic nucleotide-binding domain-containing protein</fullName>
    </submittedName>
</protein>
<accession>A0ABS6E7F3</accession>
<dbReference type="InterPro" id="IPR000595">
    <property type="entry name" value="cNMP-bd_dom"/>
</dbReference>
<dbReference type="RefSeq" id="WP_216520254.1">
    <property type="nucleotide sequence ID" value="NZ_JAHLPM010000010.1"/>
</dbReference>
<reference evidence="3 4" key="1">
    <citation type="submission" date="2021-06" db="EMBL/GenBank/DDBJ databases">
        <authorList>
            <person name="Sun Q."/>
            <person name="Li D."/>
        </authorList>
    </citation>
    <scope>NUCLEOTIDE SEQUENCE [LARGE SCALE GENOMIC DNA]</scope>
    <source>
        <strain evidence="3 4">MSJ-40</strain>
    </source>
</reference>
<dbReference type="InterPro" id="IPR012318">
    <property type="entry name" value="HTH_CRP"/>
</dbReference>
<dbReference type="Pfam" id="PF00027">
    <property type="entry name" value="cNMP_binding"/>
    <property type="match status" value="1"/>
</dbReference>
<dbReference type="InterPro" id="IPR050397">
    <property type="entry name" value="Env_Response_Regulators"/>
</dbReference>
<evidence type="ECO:0000313" key="4">
    <source>
        <dbReference type="Proteomes" id="UP000749471"/>
    </source>
</evidence>
<dbReference type="SMART" id="SM00100">
    <property type="entry name" value="cNMP"/>
    <property type="match status" value="1"/>
</dbReference>
<keyword evidence="4" id="KW-1185">Reference proteome</keyword>
<dbReference type="CDD" id="cd00038">
    <property type="entry name" value="CAP_ED"/>
    <property type="match status" value="1"/>
</dbReference>
<dbReference type="PROSITE" id="PS51063">
    <property type="entry name" value="HTH_CRP_2"/>
    <property type="match status" value="1"/>
</dbReference>
<dbReference type="PANTHER" id="PTHR24567">
    <property type="entry name" value="CRP FAMILY TRANSCRIPTIONAL REGULATORY PROTEIN"/>
    <property type="match status" value="1"/>
</dbReference>
<comment type="caution">
    <text evidence="3">The sequence shown here is derived from an EMBL/GenBank/DDBJ whole genome shotgun (WGS) entry which is preliminary data.</text>
</comment>
<evidence type="ECO:0000313" key="3">
    <source>
        <dbReference type="EMBL" id="MBU5438840.1"/>
    </source>
</evidence>
<dbReference type="EMBL" id="JAHLPM010000010">
    <property type="protein sequence ID" value="MBU5438840.1"/>
    <property type="molecule type" value="Genomic_DNA"/>
</dbReference>
<sequence>MRKINDHQKLKYYIEKYDIDSIFESNMKDYMELHLFSKDEYICKSNEKITYFYFLVEGRAKAYTLLSNGKSLLLRFYNPLQVIGDVEFLESNTAADCNMAAVKECLCIGISLDNIRKYALDDPTFLKYICKSLGKKLSNHSTSSSINLLYPLENRLASYILAITPEQDGCPLDGIITDNLIEIAELLGTSYRHLIRVLNKFYENKLIKKDNNLLIILDRKSLQELAGDLYE</sequence>
<evidence type="ECO:0000259" key="2">
    <source>
        <dbReference type="PROSITE" id="PS51063"/>
    </source>
</evidence>
<proteinExistence type="predicted"/>
<dbReference type="Proteomes" id="UP000749471">
    <property type="component" value="Unassembled WGS sequence"/>
</dbReference>
<feature type="domain" description="Cyclic nucleotide-binding" evidence="1">
    <location>
        <begin position="26"/>
        <end position="136"/>
    </location>
</feature>